<dbReference type="PANTHER" id="PTHR10799">
    <property type="entry name" value="SNF2/RAD54 HELICASE FAMILY"/>
    <property type="match status" value="1"/>
</dbReference>
<feature type="domain" description="Helicase ATP-binding" evidence="1">
    <location>
        <begin position="1"/>
        <end position="152"/>
    </location>
</feature>
<dbReference type="InterPro" id="IPR038718">
    <property type="entry name" value="SNF2-like_sf"/>
</dbReference>
<dbReference type="InterPro" id="IPR014001">
    <property type="entry name" value="Helicase_ATP-bd"/>
</dbReference>
<proteinExistence type="predicted"/>
<dbReference type="InterPro" id="IPR000330">
    <property type="entry name" value="SNF2_N"/>
</dbReference>
<protein>
    <submittedName>
        <fullName evidence="2">Chromatin remodeling complex ATPase</fullName>
    </submittedName>
</protein>
<dbReference type="SUPFAM" id="SSF52540">
    <property type="entry name" value="P-loop containing nucleoside triphosphate hydrolases"/>
    <property type="match status" value="2"/>
</dbReference>
<dbReference type="Pfam" id="PF00176">
    <property type="entry name" value="SNF2-rel_dom"/>
    <property type="match status" value="1"/>
</dbReference>
<dbReference type="InterPro" id="IPR027417">
    <property type="entry name" value="P-loop_NTPase"/>
</dbReference>
<organism evidence="2">
    <name type="scientific">Myoviridae sp. ctRPH1</name>
    <dbReference type="NCBI Taxonomy" id="2826650"/>
    <lineage>
        <taxon>Viruses</taxon>
        <taxon>Duplodnaviria</taxon>
        <taxon>Heunggongvirae</taxon>
        <taxon>Uroviricota</taxon>
        <taxon>Caudoviricetes</taxon>
    </lineage>
</organism>
<evidence type="ECO:0000313" key="2">
    <source>
        <dbReference type="EMBL" id="DAD79250.1"/>
    </source>
</evidence>
<dbReference type="EMBL" id="BK014862">
    <property type="protein sequence ID" value="DAD79250.1"/>
    <property type="molecule type" value="Genomic_DNA"/>
</dbReference>
<dbReference type="PROSITE" id="PS51192">
    <property type="entry name" value="HELICASE_ATP_BIND_1"/>
    <property type="match status" value="1"/>
</dbReference>
<dbReference type="GO" id="GO:0005524">
    <property type="term" value="F:ATP binding"/>
    <property type="evidence" value="ECO:0007669"/>
    <property type="project" value="InterPro"/>
</dbReference>
<reference evidence="2" key="1">
    <citation type="journal article" date="2021" name="Proc. Natl. Acad. Sci. U.S.A.">
        <title>A Catalog of Tens of Thousands of Viruses from Human Metagenomes Reveals Hidden Associations with Chronic Diseases.</title>
        <authorList>
            <person name="Tisza M.J."/>
            <person name="Buck C.B."/>
        </authorList>
    </citation>
    <scope>NUCLEOTIDE SEQUENCE</scope>
    <source>
        <strain evidence="2">CtRPH1</strain>
    </source>
</reference>
<dbReference type="Gene3D" id="3.40.50.10810">
    <property type="entry name" value="Tandem AAA-ATPase domain"/>
    <property type="match status" value="1"/>
</dbReference>
<name>A0A8S5MAG7_9CAUD</name>
<dbReference type="Gene3D" id="3.40.50.300">
    <property type="entry name" value="P-loop containing nucleotide triphosphate hydrolases"/>
    <property type="match status" value="1"/>
</dbReference>
<evidence type="ECO:0000259" key="1">
    <source>
        <dbReference type="PROSITE" id="PS51192"/>
    </source>
</evidence>
<sequence length="425" mass="48073">MGTGKTVTTLTAIDALLYDWLEDGPVLVVAPKRVAENTWSKETAKWEHLQHLRVVKIMGTVKQRQKALLRNADIYVVNRENVVWLVEAVGAHWPFPIVVIDELSSFKSAQAKRWKALRKVRGRIRRIIGLTGTPRPNGLEDLYPEIYLLDQGARLGRTLSAFRARYLLPEKMSGHIVYSYRPRDGAEAEVYDRLSDICMSIRKDDVLQLPGQIYEDIVLPAPPALLKQYKQFERDKVLECLDADGEIVAGTQAALTNKLLQFANGAIYDQDGQAHRLHDIKLDALEELVEEAGGDPVLVLYAYKHDAERIRERIACRALDTPDDIDAWNRGEIPVALAHPASIGHGLNLQDGGHIIIWYGLTWSLELYQQANERLNRPGQKNICRIYHLILQGTHDERVLKALNSKDKGQAAAIEALRLEILEER</sequence>
<accession>A0A8S5MAG7</accession>